<dbReference type="AlphaFoldDB" id="W6RFX7"/>
<name>W6RFX7_9HYPH</name>
<keyword evidence="1" id="KW-0614">Plasmid</keyword>
<dbReference type="Proteomes" id="UP000019443">
    <property type="component" value="Unassembled WGS sequence"/>
</dbReference>
<protein>
    <submittedName>
        <fullName evidence="1">Uncharacterized protein</fullName>
    </submittedName>
</protein>
<gene>
    <name evidence="1" type="ORF">LPU83_pLPU83b_0146</name>
</gene>
<reference evidence="1" key="1">
    <citation type="submission" date="2013-11" db="EMBL/GenBank/DDBJ databases">
        <title>Draft genome sequence of the broad-host-range Rhizobium sp. LPU83 strain, a member of the low-genetic diversity Oregon-like Rhizobium sp. group.</title>
        <authorList>
            <person name="Wibberg D."/>
            <person name="Puehler A."/>
            <person name="Schlueter A."/>
        </authorList>
    </citation>
    <scope>NUCLEOTIDE SEQUENCE [LARGE SCALE GENOMIC DNA]</scope>
    <source>
        <strain evidence="1">LPU83</strain>
        <plasmid evidence="1">pLPU83b</plasmid>
    </source>
</reference>
<geneLocation type="plasmid" evidence="1">
    <name>pLPU83b</name>
</geneLocation>
<keyword evidence="2" id="KW-1185">Reference proteome</keyword>
<organism evidence="1 2">
    <name type="scientific">Rhizobium favelukesii</name>
    <dbReference type="NCBI Taxonomy" id="348824"/>
    <lineage>
        <taxon>Bacteria</taxon>
        <taxon>Pseudomonadati</taxon>
        <taxon>Pseudomonadota</taxon>
        <taxon>Alphaproteobacteria</taxon>
        <taxon>Hyphomicrobiales</taxon>
        <taxon>Rhizobiaceae</taxon>
        <taxon>Rhizobium/Agrobacterium group</taxon>
        <taxon>Rhizobium</taxon>
    </lineage>
</organism>
<accession>W6RFX7</accession>
<sequence length="86" mass="9111">MPIASRVKVVSLSRCQSDWGQAPQGLLALPAELMTTVPAFADGPIEPAFVPLAITTEPKTATDALPNPEQTLYEGARYEGARRCAG</sequence>
<evidence type="ECO:0000313" key="2">
    <source>
        <dbReference type="Proteomes" id="UP000019443"/>
    </source>
</evidence>
<proteinExistence type="predicted"/>
<comment type="caution">
    <text evidence="1">The sequence shown here is derived from an EMBL/GenBank/DDBJ whole genome shotgun (WGS) entry which is preliminary data.</text>
</comment>
<evidence type="ECO:0000313" key="1">
    <source>
        <dbReference type="EMBL" id="CDM60142.1"/>
    </source>
</evidence>
<dbReference type="EMBL" id="CBYB010000010">
    <property type="protein sequence ID" value="CDM60142.1"/>
    <property type="molecule type" value="Genomic_DNA"/>
</dbReference>